<reference evidence="2 3" key="1">
    <citation type="submission" date="2017-04" db="EMBL/GenBank/DDBJ databases">
        <title>Haemophilus influenzae in COPD genome sequencing project.</title>
        <authorList>
            <person name="Murphy T.F."/>
            <person name="Kong Y."/>
            <person name="Nadendla S."/>
            <person name="Tettelin H."/>
            <person name="Pettigrew M."/>
        </authorList>
    </citation>
    <scope>NUCLEOTIDE SEQUENCE [LARGE SCALE GENOMIC DNA]</scope>
    <source>
        <strain evidence="2 3">56P127H1</strain>
    </source>
</reference>
<comment type="caution">
    <text evidence="2">The sequence shown here is derived from an EMBL/GenBank/DDBJ whole genome shotgun (WGS) entry which is preliminary data.</text>
</comment>
<dbReference type="Proteomes" id="UP000238532">
    <property type="component" value="Unassembled WGS sequence"/>
</dbReference>
<dbReference type="InterPro" id="IPR017850">
    <property type="entry name" value="Alkaline_phosphatase_core_sf"/>
</dbReference>
<sequence length="86" mass="10765">MRGVLGGYFVYFEQRMWRRKDYKLVFNAIDVCELYDIRNDPEEMHNLFYDPQYNSIKKEMLEEMRTEMKRLNDPLENWVYRIIDEI</sequence>
<dbReference type="Pfam" id="PF16347">
    <property type="entry name" value="SGSH_C"/>
    <property type="match status" value="1"/>
</dbReference>
<evidence type="ECO:0000259" key="1">
    <source>
        <dbReference type="Pfam" id="PF16347"/>
    </source>
</evidence>
<gene>
    <name evidence="2" type="ORF">BV102_00759</name>
</gene>
<accession>A0A2S9RPD4</accession>
<feature type="domain" description="N-sulphoglucosamine sulphohydrolase C-terminal" evidence="1">
    <location>
        <begin position="18"/>
        <end position="67"/>
    </location>
</feature>
<dbReference type="Gene3D" id="3.40.720.10">
    <property type="entry name" value="Alkaline Phosphatase, subunit A"/>
    <property type="match status" value="1"/>
</dbReference>
<protein>
    <recommendedName>
        <fullName evidence="1">N-sulphoglucosamine sulphohydrolase C-terminal domain-containing protein</fullName>
    </recommendedName>
</protein>
<dbReference type="EMBL" id="NEBY01000234">
    <property type="protein sequence ID" value="PRJ60042.1"/>
    <property type="molecule type" value="Genomic_DNA"/>
</dbReference>
<evidence type="ECO:0000313" key="2">
    <source>
        <dbReference type="EMBL" id="PRJ60042.1"/>
    </source>
</evidence>
<organism evidence="2 3">
    <name type="scientific">Haemophilus influenzae</name>
    <dbReference type="NCBI Taxonomy" id="727"/>
    <lineage>
        <taxon>Bacteria</taxon>
        <taxon>Pseudomonadati</taxon>
        <taxon>Pseudomonadota</taxon>
        <taxon>Gammaproteobacteria</taxon>
        <taxon>Pasteurellales</taxon>
        <taxon>Pasteurellaceae</taxon>
        <taxon>Haemophilus</taxon>
    </lineage>
</organism>
<evidence type="ECO:0000313" key="3">
    <source>
        <dbReference type="Proteomes" id="UP000238532"/>
    </source>
</evidence>
<dbReference type="InterPro" id="IPR032506">
    <property type="entry name" value="SGSH_C"/>
</dbReference>
<dbReference type="SUPFAM" id="SSF53649">
    <property type="entry name" value="Alkaline phosphatase-like"/>
    <property type="match status" value="1"/>
</dbReference>
<proteinExistence type="predicted"/>
<name>A0A2S9RPD4_HAEIF</name>
<dbReference type="AlphaFoldDB" id="A0A2S9RPD4"/>